<evidence type="ECO:0000256" key="7">
    <source>
        <dbReference type="ARBA" id="ARBA00022777"/>
    </source>
</evidence>
<dbReference type="CDD" id="cd01170">
    <property type="entry name" value="THZ_kinase"/>
    <property type="match status" value="1"/>
</dbReference>
<keyword evidence="5 11" id="KW-0479">Metal-binding</keyword>
<sequence length="273" mass="28951">MLDQMQKTVAEARDHGPFVPSITNIVTVNPVVNAQIGVGGSPAVFYQAEEGESFAPECDALYINLGTLIKDHETAVPATIKALDQAGKPWLLDPVGIGKGRIHQKLISFIKDYPPTIIKGNATEIIKLASAWGLKDQADQTFIGVDSKDSVQAAKSLAVKLARFTKQVVVISGPKDFVTDGNHHYSLKGGSALMGQITGAGCMLAGVMAVYLGVAQPLTAALTACTLFNQASQAAAQSAQEPASFQTAFLDLLYSLSKEGKLEANYEEDDLND</sequence>
<proteinExistence type="inferred from homology"/>
<keyword evidence="4 11" id="KW-0808">Transferase</keyword>
<comment type="caution">
    <text evidence="11">Lacks conserved residue(s) required for the propagation of feature annotation.</text>
</comment>
<evidence type="ECO:0000313" key="13">
    <source>
        <dbReference type="Proteomes" id="UP000009875"/>
    </source>
</evidence>
<feature type="binding site" evidence="11">
    <location>
        <position position="119"/>
    </location>
    <ligand>
        <name>ATP</name>
        <dbReference type="ChEBI" id="CHEBI:30616"/>
    </ligand>
</feature>
<name>K9E9S5_9LACT</name>
<evidence type="ECO:0000256" key="2">
    <source>
        <dbReference type="ARBA" id="ARBA00001946"/>
    </source>
</evidence>
<evidence type="ECO:0000256" key="10">
    <source>
        <dbReference type="ARBA" id="ARBA00022977"/>
    </source>
</evidence>
<protein>
    <recommendedName>
        <fullName evidence="11">Hydroxyethylthiazole kinase</fullName>
        <ecNumber evidence="11">2.7.1.50</ecNumber>
    </recommendedName>
    <alternativeName>
        <fullName evidence="11">4-methyl-5-beta-hydroxyethylthiazole kinase</fullName>
        <shortName evidence="11">TH kinase</shortName>
        <shortName evidence="11">Thz kinase</shortName>
    </alternativeName>
</protein>
<dbReference type="HAMAP" id="MF_00228">
    <property type="entry name" value="Thz_kinase"/>
    <property type="match status" value="1"/>
</dbReference>
<dbReference type="STRING" id="883081.HMPREF9698_00960"/>
<gene>
    <name evidence="11" type="primary">thiM</name>
    <name evidence="12" type="ORF">HMPREF9698_00960</name>
</gene>
<evidence type="ECO:0000256" key="1">
    <source>
        <dbReference type="ARBA" id="ARBA00001771"/>
    </source>
</evidence>
<dbReference type="SUPFAM" id="SSF53613">
    <property type="entry name" value="Ribokinase-like"/>
    <property type="match status" value="1"/>
</dbReference>
<feature type="binding site" evidence="11">
    <location>
        <position position="199"/>
    </location>
    <ligand>
        <name>substrate</name>
    </ligand>
</feature>
<dbReference type="Proteomes" id="UP000009875">
    <property type="component" value="Unassembled WGS sequence"/>
</dbReference>
<dbReference type="PIRSF" id="PIRSF000513">
    <property type="entry name" value="Thz_kinase"/>
    <property type="match status" value="1"/>
</dbReference>
<dbReference type="InterPro" id="IPR029056">
    <property type="entry name" value="Ribokinase-like"/>
</dbReference>
<dbReference type="GO" id="GO:0004417">
    <property type="term" value="F:hydroxyethylthiazole kinase activity"/>
    <property type="evidence" value="ECO:0007669"/>
    <property type="project" value="UniProtKB-UniRule"/>
</dbReference>
<dbReference type="InterPro" id="IPR000417">
    <property type="entry name" value="Hyethyz_kinase"/>
</dbReference>
<dbReference type="GO" id="GO:0000287">
    <property type="term" value="F:magnesium ion binding"/>
    <property type="evidence" value="ECO:0007669"/>
    <property type="project" value="UniProtKB-UniRule"/>
</dbReference>
<dbReference type="HOGENOM" id="CLU_019943_0_1_9"/>
<keyword evidence="13" id="KW-1185">Reference proteome</keyword>
<keyword evidence="9 11" id="KW-0460">Magnesium</keyword>
<comment type="caution">
    <text evidence="12">The sequence shown here is derived from an EMBL/GenBank/DDBJ whole genome shotgun (WGS) entry which is preliminary data.</text>
</comment>
<comment type="cofactor">
    <cofactor evidence="2 11">
        <name>Mg(2+)</name>
        <dbReference type="ChEBI" id="CHEBI:18420"/>
    </cofactor>
</comment>
<dbReference type="GO" id="GO:0009229">
    <property type="term" value="P:thiamine diphosphate biosynthetic process"/>
    <property type="evidence" value="ECO:0007669"/>
    <property type="project" value="UniProtKB-UniRule"/>
</dbReference>
<keyword evidence="8 11" id="KW-0067">ATP-binding</keyword>
<evidence type="ECO:0000256" key="3">
    <source>
        <dbReference type="ARBA" id="ARBA00004868"/>
    </source>
</evidence>
<dbReference type="PRINTS" id="PR01099">
    <property type="entry name" value="HYETHTZKNASE"/>
</dbReference>
<dbReference type="RefSeq" id="WP_003777930.1">
    <property type="nucleotide sequence ID" value="NZ_JH992959.1"/>
</dbReference>
<evidence type="ECO:0000256" key="9">
    <source>
        <dbReference type="ARBA" id="ARBA00022842"/>
    </source>
</evidence>
<evidence type="ECO:0000256" key="8">
    <source>
        <dbReference type="ARBA" id="ARBA00022840"/>
    </source>
</evidence>
<evidence type="ECO:0000256" key="4">
    <source>
        <dbReference type="ARBA" id="ARBA00022679"/>
    </source>
</evidence>
<keyword evidence="7 11" id="KW-0418">Kinase</keyword>
<comment type="function">
    <text evidence="11">Catalyzes the phosphorylation of the hydroxyl group of 4-methyl-5-beta-hydroxyethylthiazole (THZ).</text>
</comment>
<dbReference type="eggNOG" id="COG2145">
    <property type="taxonomic scope" value="Bacteria"/>
</dbReference>
<dbReference type="GO" id="GO:0005524">
    <property type="term" value="F:ATP binding"/>
    <property type="evidence" value="ECO:0007669"/>
    <property type="project" value="UniProtKB-UniRule"/>
</dbReference>
<evidence type="ECO:0000313" key="12">
    <source>
        <dbReference type="EMBL" id="EKU93428.1"/>
    </source>
</evidence>
<keyword evidence="10 11" id="KW-0784">Thiamine biosynthesis</keyword>
<reference evidence="12 13" key="1">
    <citation type="submission" date="2012-09" db="EMBL/GenBank/DDBJ databases">
        <title>The Genome Sequence of Alloiococcus otitis ATCC 51267.</title>
        <authorList>
            <consortium name="The Broad Institute Genome Sequencing Platform"/>
            <person name="Earl A."/>
            <person name="Ward D."/>
            <person name="Feldgarden M."/>
            <person name="Gevers D."/>
            <person name="Huys G."/>
            <person name="Walker B."/>
            <person name="Young S.K."/>
            <person name="Zeng Q."/>
            <person name="Gargeya S."/>
            <person name="Fitzgerald M."/>
            <person name="Haas B."/>
            <person name="Abouelleil A."/>
            <person name="Alvarado L."/>
            <person name="Arachchi H.M."/>
            <person name="Berlin A.M."/>
            <person name="Chapman S.B."/>
            <person name="Goldberg J."/>
            <person name="Griggs A."/>
            <person name="Gujja S."/>
            <person name="Hansen M."/>
            <person name="Howarth C."/>
            <person name="Imamovic A."/>
            <person name="Larimer J."/>
            <person name="McCowen C."/>
            <person name="Montmayeur A."/>
            <person name="Murphy C."/>
            <person name="Neiman D."/>
            <person name="Pearson M."/>
            <person name="Priest M."/>
            <person name="Roberts A."/>
            <person name="Saif S."/>
            <person name="Shea T."/>
            <person name="Sisk P."/>
            <person name="Sykes S."/>
            <person name="Wortman J."/>
            <person name="Nusbaum C."/>
            <person name="Birren B."/>
        </authorList>
    </citation>
    <scope>NUCLEOTIDE SEQUENCE [LARGE SCALE GENOMIC DNA]</scope>
    <source>
        <strain evidence="12 13">ATCC 51267</strain>
    </source>
</reference>
<dbReference type="AlphaFoldDB" id="K9E9S5"/>
<dbReference type="GO" id="GO:0009228">
    <property type="term" value="P:thiamine biosynthetic process"/>
    <property type="evidence" value="ECO:0007669"/>
    <property type="project" value="UniProtKB-KW"/>
</dbReference>
<comment type="catalytic activity">
    <reaction evidence="1 11">
        <text>5-(2-hydroxyethyl)-4-methylthiazole + ATP = 4-methyl-5-(2-phosphooxyethyl)-thiazole + ADP + H(+)</text>
        <dbReference type="Rhea" id="RHEA:24212"/>
        <dbReference type="ChEBI" id="CHEBI:15378"/>
        <dbReference type="ChEBI" id="CHEBI:17957"/>
        <dbReference type="ChEBI" id="CHEBI:30616"/>
        <dbReference type="ChEBI" id="CHEBI:58296"/>
        <dbReference type="ChEBI" id="CHEBI:456216"/>
        <dbReference type="EC" id="2.7.1.50"/>
    </reaction>
</comment>
<comment type="pathway">
    <text evidence="3 11">Cofactor biosynthesis; thiamine diphosphate biosynthesis; 4-methyl-5-(2-phosphoethyl)-thiazole from 5-(2-hydroxyethyl)-4-methylthiazole: step 1/1.</text>
</comment>
<accession>K9E9S5</accession>
<evidence type="ECO:0000256" key="6">
    <source>
        <dbReference type="ARBA" id="ARBA00022741"/>
    </source>
</evidence>
<feature type="binding site" evidence="11">
    <location>
        <position position="172"/>
    </location>
    <ligand>
        <name>ATP</name>
        <dbReference type="ChEBI" id="CHEBI:30616"/>
    </ligand>
</feature>
<comment type="similarity">
    <text evidence="11">Belongs to the Thz kinase family.</text>
</comment>
<keyword evidence="6 11" id="KW-0547">Nucleotide-binding</keyword>
<dbReference type="Pfam" id="PF02110">
    <property type="entry name" value="HK"/>
    <property type="match status" value="1"/>
</dbReference>
<dbReference type="EC" id="2.7.1.50" evidence="11"/>
<dbReference type="UniPathway" id="UPA00060">
    <property type="reaction ID" value="UER00139"/>
</dbReference>
<evidence type="ECO:0000256" key="11">
    <source>
        <dbReference type="HAMAP-Rule" id="MF_00228"/>
    </source>
</evidence>
<organism evidence="12 13">
    <name type="scientific">Alloiococcus otitis ATCC 51267</name>
    <dbReference type="NCBI Taxonomy" id="883081"/>
    <lineage>
        <taxon>Bacteria</taxon>
        <taxon>Bacillati</taxon>
        <taxon>Bacillota</taxon>
        <taxon>Bacilli</taxon>
        <taxon>Lactobacillales</taxon>
        <taxon>Carnobacteriaceae</taxon>
        <taxon>Alloiococcus</taxon>
    </lineage>
</organism>
<evidence type="ECO:0000256" key="5">
    <source>
        <dbReference type="ARBA" id="ARBA00022723"/>
    </source>
</evidence>
<dbReference type="EMBL" id="AGXA01000020">
    <property type="protein sequence ID" value="EKU93428.1"/>
    <property type="molecule type" value="Genomic_DNA"/>
</dbReference>
<dbReference type="Gene3D" id="3.40.1190.20">
    <property type="match status" value="1"/>
</dbReference>